<keyword evidence="1" id="KW-0862">Zinc</keyword>
<reference evidence="4" key="1">
    <citation type="journal article" date="2023" name="Mol. Phylogenet. Evol.">
        <title>Genome-scale phylogeny and comparative genomics of the fungal order Sordariales.</title>
        <authorList>
            <person name="Hensen N."/>
            <person name="Bonometti L."/>
            <person name="Westerberg I."/>
            <person name="Brannstrom I.O."/>
            <person name="Guillou S."/>
            <person name="Cros-Aarteil S."/>
            <person name="Calhoun S."/>
            <person name="Haridas S."/>
            <person name="Kuo A."/>
            <person name="Mondo S."/>
            <person name="Pangilinan J."/>
            <person name="Riley R."/>
            <person name="LaButti K."/>
            <person name="Andreopoulos B."/>
            <person name="Lipzen A."/>
            <person name="Chen C."/>
            <person name="Yan M."/>
            <person name="Daum C."/>
            <person name="Ng V."/>
            <person name="Clum A."/>
            <person name="Steindorff A."/>
            <person name="Ohm R.A."/>
            <person name="Martin F."/>
            <person name="Silar P."/>
            <person name="Natvig D.O."/>
            <person name="Lalanne C."/>
            <person name="Gautier V."/>
            <person name="Ament-Velasquez S.L."/>
            <person name="Kruys A."/>
            <person name="Hutchinson M.I."/>
            <person name="Powell A.J."/>
            <person name="Barry K."/>
            <person name="Miller A.N."/>
            <person name="Grigoriev I.V."/>
            <person name="Debuchy R."/>
            <person name="Gladieux P."/>
            <person name="Hiltunen Thoren M."/>
            <person name="Johannesson H."/>
        </authorList>
    </citation>
    <scope>NUCLEOTIDE SEQUENCE [LARGE SCALE GENOMIC DNA]</scope>
    <source>
        <strain evidence="4">CBS 284.82</strain>
    </source>
</reference>
<dbReference type="InterPro" id="IPR013087">
    <property type="entry name" value="Znf_C2H2_type"/>
</dbReference>
<feature type="domain" description="C2H2-type" evidence="2">
    <location>
        <begin position="22"/>
        <end position="49"/>
    </location>
</feature>
<evidence type="ECO:0000259" key="2">
    <source>
        <dbReference type="PROSITE" id="PS50157"/>
    </source>
</evidence>
<dbReference type="Proteomes" id="UP001303115">
    <property type="component" value="Unassembled WGS sequence"/>
</dbReference>
<evidence type="ECO:0000256" key="1">
    <source>
        <dbReference type="PROSITE-ProRule" id="PRU00042"/>
    </source>
</evidence>
<keyword evidence="1" id="KW-0863">Zinc-finger</keyword>
<accession>A0AAN6STA2</accession>
<gene>
    <name evidence="3" type="ORF">C8A01DRAFT_34435</name>
</gene>
<dbReference type="InterPro" id="IPR036236">
    <property type="entry name" value="Znf_C2H2_sf"/>
</dbReference>
<keyword evidence="1" id="KW-0479">Metal-binding</keyword>
<keyword evidence="4" id="KW-1185">Reference proteome</keyword>
<dbReference type="GO" id="GO:0008270">
    <property type="term" value="F:zinc ion binding"/>
    <property type="evidence" value="ECO:0007669"/>
    <property type="project" value="UniProtKB-KW"/>
</dbReference>
<name>A0AAN6STA2_9PEZI</name>
<dbReference type="Gene3D" id="3.30.160.60">
    <property type="entry name" value="Classic Zinc Finger"/>
    <property type="match status" value="1"/>
</dbReference>
<comment type="caution">
    <text evidence="3">The sequence shown here is derived from an EMBL/GenBank/DDBJ whole genome shotgun (WGS) entry which is preliminary data.</text>
</comment>
<dbReference type="EMBL" id="MU854356">
    <property type="protein sequence ID" value="KAK4041480.1"/>
    <property type="molecule type" value="Genomic_DNA"/>
</dbReference>
<sequence>MKAPDATALQAHIRNAHLPNPLVCAECGRQSLTPRALNRHLRRHRDPNKHRCVFCNQGFHRQDELGNHVVGQHNAALQQVVAFAVSHNHPAVVNQPAQEENVDPALYQAVN</sequence>
<dbReference type="PROSITE" id="PS50157">
    <property type="entry name" value="ZINC_FINGER_C2H2_2"/>
    <property type="match status" value="1"/>
</dbReference>
<dbReference type="PROSITE" id="PS00028">
    <property type="entry name" value="ZINC_FINGER_C2H2_1"/>
    <property type="match status" value="1"/>
</dbReference>
<protein>
    <recommendedName>
        <fullName evidence="2">C2H2-type domain-containing protein</fullName>
    </recommendedName>
</protein>
<proteinExistence type="predicted"/>
<organism evidence="3 4">
    <name type="scientific">Parachaetomium inaequale</name>
    <dbReference type="NCBI Taxonomy" id="2588326"/>
    <lineage>
        <taxon>Eukaryota</taxon>
        <taxon>Fungi</taxon>
        <taxon>Dikarya</taxon>
        <taxon>Ascomycota</taxon>
        <taxon>Pezizomycotina</taxon>
        <taxon>Sordariomycetes</taxon>
        <taxon>Sordariomycetidae</taxon>
        <taxon>Sordariales</taxon>
        <taxon>Chaetomiaceae</taxon>
        <taxon>Parachaetomium</taxon>
    </lineage>
</organism>
<dbReference type="AlphaFoldDB" id="A0AAN6STA2"/>
<evidence type="ECO:0000313" key="3">
    <source>
        <dbReference type="EMBL" id="KAK4041480.1"/>
    </source>
</evidence>
<dbReference type="SMART" id="SM00355">
    <property type="entry name" value="ZnF_C2H2"/>
    <property type="match status" value="2"/>
</dbReference>
<dbReference type="SUPFAM" id="SSF57667">
    <property type="entry name" value="beta-beta-alpha zinc fingers"/>
    <property type="match status" value="1"/>
</dbReference>
<evidence type="ECO:0000313" key="4">
    <source>
        <dbReference type="Proteomes" id="UP001303115"/>
    </source>
</evidence>